<dbReference type="Gene3D" id="3.90.190.10">
    <property type="entry name" value="Protein tyrosine phosphatase superfamily"/>
    <property type="match status" value="1"/>
</dbReference>
<protein>
    <submittedName>
        <fullName evidence="2">Protein tyrosine phosphatase</fullName>
    </submittedName>
</protein>
<dbReference type="PROSITE" id="PS50056">
    <property type="entry name" value="TYR_PHOSPHATASE_2"/>
    <property type="match status" value="1"/>
</dbReference>
<dbReference type="KEGG" id="tig:THII_3563"/>
<evidence type="ECO:0000313" key="3">
    <source>
        <dbReference type="Proteomes" id="UP000031623"/>
    </source>
</evidence>
<dbReference type="SUPFAM" id="SSF52799">
    <property type="entry name" value="(Phosphotyrosine protein) phosphatases II"/>
    <property type="match status" value="1"/>
</dbReference>
<reference evidence="2 3" key="1">
    <citation type="journal article" date="2014" name="ISME J.">
        <title>Ecophysiology of Thioploca ingrica as revealed by the complete genome sequence supplemented with proteomic evidence.</title>
        <authorList>
            <person name="Kojima H."/>
            <person name="Ogura Y."/>
            <person name="Yamamoto N."/>
            <person name="Togashi T."/>
            <person name="Mori H."/>
            <person name="Watanabe T."/>
            <person name="Nemoto F."/>
            <person name="Kurokawa K."/>
            <person name="Hayashi T."/>
            <person name="Fukui M."/>
        </authorList>
    </citation>
    <scope>NUCLEOTIDE SEQUENCE [LARGE SCALE GENOMIC DNA]</scope>
</reference>
<accession>A0A090AQG6</accession>
<dbReference type="PROSITE" id="PS00383">
    <property type="entry name" value="TYR_PHOSPHATASE_1"/>
    <property type="match status" value="1"/>
</dbReference>
<proteinExistence type="predicted"/>
<dbReference type="InterPro" id="IPR029021">
    <property type="entry name" value="Prot-tyrosine_phosphatase-like"/>
</dbReference>
<evidence type="ECO:0000313" key="2">
    <source>
        <dbReference type="EMBL" id="BAP57860.1"/>
    </source>
</evidence>
<dbReference type="AlphaFoldDB" id="A0A090AQG6"/>
<gene>
    <name evidence="2" type="ORF">THII_3563</name>
</gene>
<dbReference type="STRING" id="40754.THII_3563"/>
<dbReference type="Proteomes" id="UP000031623">
    <property type="component" value="Chromosome"/>
</dbReference>
<name>A0A090AQG6_9GAMM</name>
<sequence>MINNHSLFELRISGLDDAAEISQTWATHTISILDTVFARMLLVTETFYEKQIPKPRDGLSLYRCYFDDVTPENEVTSATDFGLILATLEDIQALLDFTGRLAVNDKLLVHCGAGISRSTAVATGILCQHGLSPAEALKQVFFVRKNAFPNTYIIALMDKVLELNGELEGALQAYQPF</sequence>
<dbReference type="OrthoDB" id="437665at2"/>
<keyword evidence="3" id="KW-1185">Reference proteome</keyword>
<dbReference type="EMBL" id="AP014633">
    <property type="protein sequence ID" value="BAP57860.1"/>
    <property type="molecule type" value="Genomic_DNA"/>
</dbReference>
<dbReference type="HOGENOM" id="CLU_1445789_0_0_6"/>
<feature type="domain" description="Tyrosine specific protein phosphatases" evidence="1">
    <location>
        <begin position="85"/>
        <end position="148"/>
    </location>
</feature>
<dbReference type="InterPro" id="IPR016130">
    <property type="entry name" value="Tyr_Pase_AS"/>
</dbReference>
<organism evidence="2 3">
    <name type="scientific">Thioploca ingrica</name>
    <dbReference type="NCBI Taxonomy" id="40754"/>
    <lineage>
        <taxon>Bacteria</taxon>
        <taxon>Pseudomonadati</taxon>
        <taxon>Pseudomonadota</taxon>
        <taxon>Gammaproteobacteria</taxon>
        <taxon>Thiotrichales</taxon>
        <taxon>Thiotrichaceae</taxon>
        <taxon>Thioploca</taxon>
    </lineage>
</organism>
<evidence type="ECO:0000259" key="1">
    <source>
        <dbReference type="PROSITE" id="PS50056"/>
    </source>
</evidence>
<dbReference type="InterPro" id="IPR000387">
    <property type="entry name" value="Tyr_Pase_dom"/>
</dbReference>